<protein>
    <submittedName>
        <fullName evidence="2">Uncharacterized protein</fullName>
    </submittedName>
</protein>
<keyword evidence="1" id="KW-1133">Transmembrane helix</keyword>
<accession>A0A9D1HNM6</accession>
<keyword evidence="1" id="KW-0812">Transmembrane</keyword>
<keyword evidence="1" id="KW-0472">Membrane</keyword>
<feature type="transmembrane region" description="Helical" evidence="1">
    <location>
        <begin position="254"/>
        <end position="272"/>
    </location>
</feature>
<reference evidence="2" key="2">
    <citation type="journal article" date="2021" name="PeerJ">
        <title>Extensive microbial diversity within the chicken gut microbiome revealed by metagenomics and culture.</title>
        <authorList>
            <person name="Gilroy R."/>
            <person name="Ravi A."/>
            <person name="Getino M."/>
            <person name="Pursley I."/>
            <person name="Horton D.L."/>
            <person name="Alikhan N.F."/>
            <person name="Baker D."/>
            <person name="Gharbi K."/>
            <person name="Hall N."/>
            <person name="Watson M."/>
            <person name="Adriaenssens E.M."/>
            <person name="Foster-Nyarko E."/>
            <person name="Jarju S."/>
            <person name="Secka A."/>
            <person name="Antonio M."/>
            <person name="Oren A."/>
            <person name="Chaudhuri R.R."/>
            <person name="La Ragione R."/>
            <person name="Hildebrand F."/>
            <person name="Pallen M.J."/>
        </authorList>
    </citation>
    <scope>NUCLEOTIDE SEQUENCE</scope>
    <source>
        <strain evidence="2">CHK195-11698</strain>
    </source>
</reference>
<dbReference type="AlphaFoldDB" id="A0A9D1HNM6"/>
<comment type="caution">
    <text evidence="2">The sequence shown here is derived from an EMBL/GenBank/DDBJ whole genome shotgun (WGS) entry which is preliminary data.</text>
</comment>
<dbReference type="Proteomes" id="UP000824175">
    <property type="component" value="Unassembled WGS sequence"/>
</dbReference>
<organism evidence="2 3">
    <name type="scientific">Candidatus Fimiplasma intestinipullorum</name>
    <dbReference type="NCBI Taxonomy" id="2840825"/>
    <lineage>
        <taxon>Bacteria</taxon>
        <taxon>Bacillati</taxon>
        <taxon>Bacillota</taxon>
        <taxon>Clostridia</taxon>
        <taxon>Eubacteriales</taxon>
        <taxon>Candidatus Fimiplasma</taxon>
    </lineage>
</organism>
<evidence type="ECO:0000313" key="2">
    <source>
        <dbReference type="EMBL" id="HIU12629.1"/>
    </source>
</evidence>
<dbReference type="EMBL" id="DVMJ01000007">
    <property type="protein sequence ID" value="HIU12629.1"/>
    <property type="molecule type" value="Genomic_DNA"/>
</dbReference>
<proteinExistence type="predicted"/>
<reference evidence="2" key="1">
    <citation type="submission" date="2020-10" db="EMBL/GenBank/DDBJ databases">
        <authorList>
            <person name="Gilroy R."/>
        </authorList>
    </citation>
    <scope>NUCLEOTIDE SEQUENCE</scope>
    <source>
        <strain evidence="2">CHK195-11698</strain>
    </source>
</reference>
<gene>
    <name evidence="2" type="ORF">IAD15_00940</name>
</gene>
<evidence type="ECO:0000256" key="1">
    <source>
        <dbReference type="SAM" id="Phobius"/>
    </source>
</evidence>
<name>A0A9D1HNM6_9FIRM</name>
<sequence length="422" mass="49511">MLRIQLIETPDVLAEWLDGLCQANALEWQNVSEKPDLVIADERSLNQLSPSVMTMVITEKSHLSRIQVQLCQLCLVAWLDRNRLKATFEQAFRLFLDYYYMQYHIGQVGRIDVFLDEVYYFEKKDDETVKAVTKKGTFFFKADMHQLQRRLPHDFFHLDDQHSFHLAWATKTQDGHWRMPDDREFISHRSLTEMGTPSPVQLVLPLELGDHFSVSEIKEAKKKSVLFLLAGWCLLAVILVRFVLLLWIWGVITLVYGLAAVLLYRIFFLNALHFTGNYFRLDVEGMDYCEPLTLSERYIWVKAQEKGQQDDLMSHLDYRDIRYVELVTRRSMNTASGMFGYVNDRNYRLELQIETPLGTLSLMDQVHIFGEAASDQLRLASNWFYLLGIRQEGEESYRLVLNDPKSTINQYMQSRQMSRENT</sequence>
<feature type="transmembrane region" description="Helical" evidence="1">
    <location>
        <begin position="225"/>
        <end position="248"/>
    </location>
</feature>
<evidence type="ECO:0000313" key="3">
    <source>
        <dbReference type="Proteomes" id="UP000824175"/>
    </source>
</evidence>